<accession>A0AA40X088</accession>
<dbReference type="InterPro" id="IPR052734">
    <property type="entry name" value="Nod_factor_acetyltransferase"/>
</dbReference>
<keyword evidence="3" id="KW-0012">Acyltransferase</keyword>
<feature type="transmembrane region" description="Helical" evidence="1">
    <location>
        <begin position="289"/>
        <end position="309"/>
    </location>
</feature>
<feature type="transmembrane region" description="Helical" evidence="1">
    <location>
        <begin position="171"/>
        <end position="189"/>
    </location>
</feature>
<organism evidence="3 4">
    <name type="scientific">Rouxiella silvae</name>
    <dbReference type="NCBI Taxonomy" id="1646373"/>
    <lineage>
        <taxon>Bacteria</taxon>
        <taxon>Pseudomonadati</taxon>
        <taxon>Pseudomonadota</taxon>
        <taxon>Gammaproteobacteria</taxon>
        <taxon>Enterobacterales</taxon>
        <taxon>Yersiniaceae</taxon>
        <taxon>Rouxiella</taxon>
    </lineage>
</organism>
<keyword evidence="3" id="KW-0808">Transferase</keyword>
<protein>
    <submittedName>
        <fullName evidence="3">Acyltransferase family protein</fullName>
    </submittedName>
</protein>
<evidence type="ECO:0000256" key="1">
    <source>
        <dbReference type="SAM" id="Phobius"/>
    </source>
</evidence>
<keyword evidence="1" id="KW-1133">Transmembrane helix</keyword>
<evidence type="ECO:0000313" key="4">
    <source>
        <dbReference type="Proteomes" id="UP000705283"/>
    </source>
</evidence>
<dbReference type="PANTHER" id="PTHR37312">
    <property type="entry name" value="MEMBRANE-BOUND ACYLTRANSFERASE YKRP-RELATED"/>
    <property type="match status" value="1"/>
</dbReference>
<gene>
    <name evidence="3" type="ORF">ITX54_06075</name>
</gene>
<feature type="transmembrane region" description="Helical" evidence="1">
    <location>
        <begin position="20"/>
        <end position="50"/>
    </location>
</feature>
<feature type="domain" description="Acyltransferase 3" evidence="2">
    <location>
        <begin position="12"/>
        <end position="306"/>
    </location>
</feature>
<reference evidence="3" key="1">
    <citation type="submission" date="2020-11" db="EMBL/GenBank/DDBJ databases">
        <authorList>
            <person name="Lee S.D."/>
        </authorList>
    </citation>
    <scope>NUCLEOTIDE SEQUENCE</scope>
    <source>
        <strain evidence="3">SAP-2</strain>
    </source>
</reference>
<feature type="transmembrane region" description="Helical" evidence="1">
    <location>
        <begin position="146"/>
        <end position="165"/>
    </location>
</feature>
<dbReference type="Pfam" id="PF01757">
    <property type="entry name" value="Acyl_transf_3"/>
    <property type="match status" value="1"/>
</dbReference>
<feature type="transmembrane region" description="Helical" evidence="1">
    <location>
        <begin position="258"/>
        <end position="277"/>
    </location>
</feature>
<keyword evidence="1" id="KW-0812">Transmembrane</keyword>
<feature type="transmembrane region" description="Helical" evidence="1">
    <location>
        <begin position="227"/>
        <end position="246"/>
    </location>
</feature>
<dbReference type="GO" id="GO:0016747">
    <property type="term" value="F:acyltransferase activity, transferring groups other than amino-acyl groups"/>
    <property type="evidence" value="ECO:0007669"/>
    <property type="project" value="InterPro"/>
</dbReference>
<evidence type="ECO:0000313" key="3">
    <source>
        <dbReference type="EMBL" id="MBF6636231.1"/>
    </source>
</evidence>
<feature type="transmembrane region" description="Helical" evidence="1">
    <location>
        <begin position="71"/>
        <end position="91"/>
    </location>
</feature>
<dbReference type="PANTHER" id="PTHR37312:SF1">
    <property type="entry name" value="MEMBRANE-BOUND ACYLTRANSFERASE YKRP-RELATED"/>
    <property type="match status" value="1"/>
</dbReference>
<proteinExistence type="predicted"/>
<reference evidence="3" key="2">
    <citation type="submission" date="2022-09" db="EMBL/GenBank/DDBJ databases">
        <title>Rouxiella aceris sp. nov., isolated from tree sap and emended description of the genus Rhouxiella.</title>
        <authorList>
            <person name="Kim I.S."/>
        </authorList>
    </citation>
    <scope>NUCLEOTIDE SEQUENCE</scope>
    <source>
        <strain evidence="3">SAP-2</strain>
    </source>
</reference>
<name>A0AA40X088_9GAMM</name>
<dbReference type="EMBL" id="JADMKS010000002">
    <property type="protein sequence ID" value="MBF6636231.1"/>
    <property type="molecule type" value="Genomic_DNA"/>
</dbReference>
<comment type="caution">
    <text evidence="3">The sequence shown here is derived from an EMBL/GenBank/DDBJ whole genome shotgun (WGS) entry which is preliminary data.</text>
</comment>
<dbReference type="RefSeq" id="WP_194977681.1">
    <property type="nucleotide sequence ID" value="NZ_JADMKS010000002.1"/>
</dbReference>
<dbReference type="AlphaFoldDB" id="A0AA40X088"/>
<evidence type="ECO:0000259" key="2">
    <source>
        <dbReference type="Pfam" id="PF01757"/>
    </source>
</evidence>
<feature type="transmembrane region" description="Helical" evidence="1">
    <location>
        <begin position="196"/>
        <end position="215"/>
    </location>
</feature>
<dbReference type="InterPro" id="IPR002656">
    <property type="entry name" value="Acyl_transf_3_dom"/>
</dbReference>
<sequence length="325" mass="36975">MKNIMYSPRNDQWVDTSKGIAILLVIAGHVFSGFLSNAIFLFHMPFFFFLSGILLKPQPPGNYFLRKTPRLISPYIFYAVIFFILSLFYFYHNGQFSLLKVVHSMEREVVGGRFLTGWQSVFWFIPVFCISQQLLNFVLSRVSAKAASAVMLVMLTIAYIDSYFVKVNVPLNLSAVLYATPLMYIGYYLKIKNINISKYLLVLISIISIAMVYFWPDLFKVDMKYAFYGMPVVGAISALCMSLLIINFSKNLSKGVGFLSFVGVNSMIIMYIHQFIRLELANRITSNELICFIITAVLSVLFCLFIHIIKNSNARVGLILSKTVG</sequence>
<keyword evidence="1" id="KW-0472">Membrane</keyword>
<dbReference type="Proteomes" id="UP000705283">
    <property type="component" value="Unassembled WGS sequence"/>
</dbReference>